<dbReference type="Gene3D" id="3.30.70.380">
    <property type="entry name" value="Ferrodoxin-fold anticodon-binding domain"/>
    <property type="match status" value="1"/>
</dbReference>
<dbReference type="SMART" id="SM00896">
    <property type="entry name" value="FDX-ACB"/>
    <property type="match status" value="1"/>
</dbReference>
<organism evidence="13 14">
    <name type="scientific">Elizabethkingia anophelis NUHP1</name>
    <dbReference type="NCBI Taxonomy" id="1338011"/>
    <lineage>
        <taxon>Bacteria</taxon>
        <taxon>Pseudomonadati</taxon>
        <taxon>Bacteroidota</taxon>
        <taxon>Flavobacteriia</taxon>
        <taxon>Flavobacteriales</taxon>
        <taxon>Weeksellaceae</taxon>
        <taxon>Elizabethkingia</taxon>
    </lineage>
</organism>
<sequence length="344" mass="40442">MNNISNLINEKRSKKLHNNKLHPVCQLKEKIQLYFNDFSVFDDLNEIVSIKDNFDDLLIPLDHPARSTNDTYYADNDHVLRTQTSAHQNMLLKAGHKRFIASGDVYRKDTIDKTHYPVFHQMEGVKILPAGADALDDLKKTLEGLIQYLYPGKEYRFLDDYFPFTEPSLQIEVLQNKEWMEVLGAGVIHPQILKNCNIEGTGWAFGLGLDRLLLSYCNIPDIRYLWTDDLRFISQFENGLTEFHQYSKYPPVYKDISFWVNEYTENKEGNWNEYNNLCEVIREEGNDLVESIDLLDKFCKENKTSLAYRIMYRSNERTLLNDEINEKQERIRATLSENFDIILR</sequence>
<dbReference type="InterPro" id="IPR006195">
    <property type="entry name" value="aa-tRNA-synth_II"/>
</dbReference>
<proteinExistence type="inferred from homology"/>
<evidence type="ECO:0000259" key="11">
    <source>
        <dbReference type="PROSITE" id="PS50862"/>
    </source>
</evidence>
<dbReference type="SUPFAM" id="SSF54991">
    <property type="entry name" value="Anticodon-binding domain of PheRS"/>
    <property type="match status" value="1"/>
</dbReference>
<dbReference type="GO" id="GO:0006432">
    <property type="term" value="P:phenylalanyl-tRNA aminoacylation"/>
    <property type="evidence" value="ECO:0007669"/>
    <property type="project" value="TreeGrafter"/>
</dbReference>
<reference evidence="13" key="2">
    <citation type="journal article" date="2015" name="Genome Biol. Evol.">
        <title>Complete Genome Sequence and Transcriptomic Analysis of the Novel Pathogen Elizabethkingia anophelis in Response to Oxidative Stress.</title>
        <authorList>
            <person name="Li Y."/>
            <person name="Liu Y."/>
            <person name="Chew S.C."/>
            <person name="Tay M."/>
            <person name="Salido M.M."/>
            <person name="Teo J."/>
            <person name="Lauro F.M."/>
            <person name="Givskov M."/>
            <person name="Yang L."/>
        </authorList>
    </citation>
    <scope>NUCLEOTIDE SEQUENCE</scope>
    <source>
        <strain evidence="13">NUHP1</strain>
    </source>
</reference>
<dbReference type="InterPro" id="IPR002319">
    <property type="entry name" value="Phenylalanyl-tRNA_Synthase"/>
</dbReference>
<comment type="catalytic activity">
    <reaction evidence="10">
        <text>tRNA(Phe) + L-phenylalanine + ATP = L-phenylalanyl-tRNA(Phe) + AMP + diphosphate + H(+)</text>
        <dbReference type="Rhea" id="RHEA:19413"/>
        <dbReference type="Rhea" id="RHEA-COMP:9668"/>
        <dbReference type="Rhea" id="RHEA-COMP:9699"/>
        <dbReference type="ChEBI" id="CHEBI:15378"/>
        <dbReference type="ChEBI" id="CHEBI:30616"/>
        <dbReference type="ChEBI" id="CHEBI:33019"/>
        <dbReference type="ChEBI" id="CHEBI:58095"/>
        <dbReference type="ChEBI" id="CHEBI:78442"/>
        <dbReference type="ChEBI" id="CHEBI:78531"/>
        <dbReference type="ChEBI" id="CHEBI:456215"/>
        <dbReference type="EC" id="6.1.1.20"/>
    </reaction>
</comment>
<dbReference type="InterPro" id="IPR045864">
    <property type="entry name" value="aa-tRNA-synth_II/BPL/LPL"/>
</dbReference>
<feature type="domain" description="Aminoacyl-transfer RNA synthetases class-II family profile" evidence="11">
    <location>
        <begin position="98"/>
        <end position="251"/>
    </location>
</feature>
<dbReference type="GO" id="GO:0005524">
    <property type="term" value="F:ATP binding"/>
    <property type="evidence" value="ECO:0007669"/>
    <property type="project" value="UniProtKB-KW"/>
</dbReference>
<evidence type="ECO:0000256" key="5">
    <source>
        <dbReference type="ARBA" id="ARBA00022840"/>
    </source>
</evidence>
<keyword evidence="6" id="KW-0648">Protein biosynthesis</keyword>
<dbReference type="RefSeq" id="WP_024565690.1">
    <property type="nucleotide sequence ID" value="NZ_CP007547.1"/>
</dbReference>
<dbReference type="HOGENOM" id="CLU_022696_1_0_10"/>
<accession>A0A077EH75</accession>
<gene>
    <name evidence="13" type="ORF">BD94_3017</name>
</gene>
<name>A0A077EH75_9FLAO</name>
<keyword evidence="8 13" id="KW-0030">Aminoacyl-tRNA synthetase</keyword>
<evidence type="ECO:0000313" key="13">
    <source>
        <dbReference type="EMBL" id="AIL46792.1"/>
    </source>
</evidence>
<dbReference type="STRING" id="1338011.BD94_3017"/>
<dbReference type="Pfam" id="PF03147">
    <property type="entry name" value="FDX-ACB"/>
    <property type="match status" value="1"/>
</dbReference>
<evidence type="ECO:0000256" key="6">
    <source>
        <dbReference type="ARBA" id="ARBA00022917"/>
    </source>
</evidence>
<dbReference type="SUPFAM" id="SSF55681">
    <property type="entry name" value="Class II aaRS and biotin synthetases"/>
    <property type="match status" value="1"/>
</dbReference>
<dbReference type="eggNOG" id="COG0016">
    <property type="taxonomic scope" value="Bacteria"/>
</dbReference>
<keyword evidence="7" id="KW-0809">Transit peptide</keyword>
<dbReference type="KEGG" id="eao:BD94_3017"/>
<dbReference type="GO" id="GO:0004826">
    <property type="term" value="F:phenylalanine-tRNA ligase activity"/>
    <property type="evidence" value="ECO:0007669"/>
    <property type="project" value="UniProtKB-EC"/>
</dbReference>
<dbReference type="PANTHER" id="PTHR11538">
    <property type="entry name" value="PHENYLALANYL-TRNA SYNTHETASE"/>
    <property type="match status" value="1"/>
</dbReference>
<dbReference type="GO" id="GO:0000049">
    <property type="term" value="F:tRNA binding"/>
    <property type="evidence" value="ECO:0007669"/>
    <property type="project" value="InterPro"/>
</dbReference>
<keyword evidence="3" id="KW-0436">Ligase</keyword>
<evidence type="ECO:0000256" key="8">
    <source>
        <dbReference type="ARBA" id="ARBA00023146"/>
    </source>
</evidence>
<evidence type="ECO:0000256" key="2">
    <source>
        <dbReference type="ARBA" id="ARBA00012814"/>
    </source>
</evidence>
<keyword evidence="4" id="KW-0547">Nucleotide-binding</keyword>
<keyword evidence="5" id="KW-0067">ATP-binding</keyword>
<dbReference type="PROSITE" id="PS50862">
    <property type="entry name" value="AA_TRNA_LIGASE_II"/>
    <property type="match status" value="1"/>
</dbReference>
<dbReference type="EC" id="6.1.1.20" evidence="2"/>
<dbReference type="PROSITE" id="PS51447">
    <property type="entry name" value="FDX_ACB"/>
    <property type="match status" value="1"/>
</dbReference>
<dbReference type="CDD" id="cd00496">
    <property type="entry name" value="PheRS_alpha_core"/>
    <property type="match status" value="1"/>
</dbReference>
<dbReference type="FunFam" id="3.30.70.380:FF:000002">
    <property type="entry name" value="phenylalanine--tRNA ligase, mitochondrial"/>
    <property type="match status" value="1"/>
</dbReference>
<dbReference type="InterPro" id="IPR036690">
    <property type="entry name" value="Fdx_antiC-bd_sf"/>
</dbReference>
<evidence type="ECO:0000256" key="7">
    <source>
        <dbReference type="ARBA" id="ARBA00022946"/>
    </source>
</evidence>
<evidence type="ECO:0000259" key="12">
    <source>
        <dbReference type="PROSITE" id="PS51447"/>
    </source>
</evidence>
<evidence type="ECO:0000313" key="14">
    <source>
        <dbReference type="Proteomes" id="UP000028933"/>
    </source>
</evidence>
<evidence type="ECO:0000256" key="4">
    <source>
        <dbReference type="ARBA" id="ARBA00022741"/>
    </source>
</evidence>
<dbReference type="PANTHER" id="PTHR11538:SF41">
    <property type="entry name" value="PHENYLALANINE--TRNA LIGASE, MITOCHONDRIAL"/>
    <property type="match status" value="1"/>
</dbReference>
<dbReference type="InterPro" id="IPR005121">
    <property type="entry name" value="Fdx_antiC-bd"/>
</dbReference>
<comment type="similarity">
    <text evidence="1">Belongs to the class-II aminoacyl-tRNA synthetase family.</text>
</comment>
<reference evidence="13" key="1">
    <citation type="journal article" date="2013" name="Lancet">
        <title>First case of E anophelis outbreak in an intensive-care unit.</title>
        <authorList>
            <person name="Teo J."/>
            <person name="Tan S.Y."/>
            <person name="Tay M."/>
            <person name="Ding Y."/>
            <person name="Kjelleberg S."/>
            <person name="Givskov M."/>
            <person name="Lin R.T."/>
            <person name="Yang L."/>
        </authorList>
    </citation>
    <scope>NUCLEOTIDE SEQUENCE [LARGE SCALE GENOMIC DNA]</scope>
    <source>
        <strain evidence="13">NUHP1</strain>
    </source>
</reference>
<dbReference type="EMBL" id="CP007547">
    <property type="protein sequence ID" value="AIL46792.1"/>
    <property type="molecule type" value="Genomic_DNA"/>
</dbReference>
<evidence type="ECO:0000256" key="9">
    <source>
        <dbReference type="ARBA" id="ARBA00031194"/>
    </source>
</evidence>
<dbReference type="Gene3D" id="3.30.930.10">
    <property type="entry name" value="Bira Bifunctional Protein, Domain 2"/>
    <property type="match status" value="2"/>
</dbReference>
<feature type="domain" description="FDX-ACB" evidence="12">
    <location>
        <begin position="247"/>
        <end position="344"/>
    </location>
</feature>
<protein>
    <recommendedName>
        <fullName evidence="2">phenylalanine--tRNA ligase</fullName>
        <ecNumber evidence="2">6.1.1.20</ecNumber>
    </recommendedName>
    <alternativeName>
        <fullName evidence="9">Phenylalanyl-tRNA synthetase</fullName>
    </alternativeName>
</protein>
<dbReference type="GO" id="GO:0005737">
    <property type="term" value="C:cytoplasm"/>
    <property type="evidence" value="ECO:0007669"/>
    <property type="project" value="TreeGrafter"/>
</dbReference>
<evidence type="ECO:0000256" key="10">
    <source>
        <dbReference type="ARBA" id="ARBA00049255"/>
    </source>
</evidence>
<dbReference type="Pfam" id="PF01409">
    <property type="entry name" value="tRNA-synt_2d"/>
    <property type="match status" value="1"/>
</dbReference>
<evidence type="ECO:0000256" key="3">
    <source>
        <dbReference type="ARBA" id="ARBA00022598"/>
    </source>
</evidence>
<evidence type="ECO:0000256" key="1">
    <source>
        <dbReference type="ARBA" id="ARBA00008226"/>
    </source>
</evidence>
<dbReference type="AlphaFoldDB" id="A0A077EH75"/>
<dbReference type="Proteomes" id="UP000028933">
    <property type="component" value="Chromosome"/>
</dbReference>